<dbReference type="InterPro" id="IPR025824">
    <property type="entry name" value="OB-fold_nuc-bd_dom"/>
</dbReference>
<organism evidence="9 10">
    <name type="scientific">Fluviibacter phosphoraccumulans</name>
    <dbReference type="NCBI Taxonomy" id="1751046"/>
    <lineage>
        <taxon>Bacteria</taxon>
        <taxon>Pseudomonadati</taxon>
        <taxon>Pseudomonadota</taxon>
        <taxon>Betaproteobacteria</taxon>
        <taxon>Rhodocyclales</taxon>
        <taxon>Fluviibacteraceae</taxon>
        <taxon>Fluviibacter</taxon>
    </lineage>
</organism>
<evidence type="ECO:0000256" key="5">
    <source>
        <dbReference type="HAMAP-Rule" id="MF_00378"/>
    </source>
</evidence>
<comment type="function">
    <text evidence="5">Bidirectionally degrades single-stranded DNA into large acid-insoluble oligonucleotides, which are then degraded further into small acid-soluble oligonucleotides.</text>
</comment>
<dbReference type="EMBL" id="AP022345">
    <property type="protein sequence ID" value="BBU69778.1"/>
    <property type="molecule type" value="Genomic_DNA"/>
</dbReference>
<keyword evidence="10" id="KW-1185">Reference proteome</keyword>
<gene>
    <name evidence="5 9" type="primary">xseA</name>
    <name evidence="9" type="ORF">ICHIAU1_20610</name>
</gene>
<name>A0A7R6RBN4_9RHOO</name>
<comment type="catalytic activity">
    <reaction evidence="5 6">
        <text>Exonucleolytic cleavage in either 5'- to 3'- or 3'- to 5'-direction to yield nucleoside 5'-phosphates.</text>
        <dbReference type="EC" id="3.1.11.6"/>
    </reaction>
</comment>
<dbReference type="InterPro" id="IPR020579">
    <property type="entry name" value="Exonuc_VII_lsu_C"/>
</dbReference>
<dbReference type="Pfam" id="PF13742">
    <property type="entry name" value="tRNA_anti_2"/>
    <property type="match status" value="1"/>
</dbReference>
<sequence length="428" mass="47234">MRIAKVLKHGKVSRMVSSTLFDDPPTTPPAFEAPVMSVSDLNAAVRSQLERRFPVLWVEGEIAQLTVASSGHMYFSLKDAGAQVRCALFRTRAVRLGWQPRQGDKVRARVQVTLYEARGEFQLTVETLVKGGLGALYERFLSLKTELEAAGLFDAARKQALPAFPRTIGIITSPQAAALHDVMTTLTRRAPYARLILYPTLVQGTEATAQIVQAIHAANHHGQADVLLLCRGGGSLEDLWSFNEAAVVRAIADSRLPIITGVGHETDTTLADLAADVRAPTPTAAAELIAPDKTRLLSLVEGQQRHLQQLVLRRIDDAGMKLDGYAARLRSPAALLERQQDRLHQYQTRLKLWSQRALEREQRRLSEFKLRLQALDPNQPLKRGYALITDTQGHLVDSITKAPPTSQVQLRLADGQLQARIESVLPDA</sequence>
<dbReference type="HAMAP" id="MF_00378">
    <property type="entry name" value="Exonuc_7_L"/>
    <property type="match status" value="1"/>
</dbReference>
<dbReference type="PANTHER" id="PTHR30008">
    <property type="entry name" value="EXODEOXYRIBONUCLEASE 7 LARGE SUBUNIT"/>
    <property type="match status" value="1"/>
</dbReference>
<comment type="subunit">
    <text evidence="5">Heterooligomer composed of large and small subunits.</text>
</comment>
<keyword evidence="3 5" id="KW-0378">Hydrolase</keyword>
<evidence type="ECO:0000256" key="1">
    <source>
        <dbReference type="ARBA" id="ARBA00022490"/>
    </source>
</evidence>
<dbReference type="NCBIfam" id="TIGR00237">
    <property type="entry name" value="xseA"/>
    <property type="match status" value="1"/>
</dbReference>
<dbReference type="InterPro" id="IPR003753">
    <property type="entry name" value="Exonuc_VII_L"/>
</dbReference>
<dbReference type="EC" id="3.1.11.6" evidence="5"/>
<dbReference type="GO" id="GO:0005737">
    <property type="term" value="C:cytoplasm"/>
    <property type="evidence" value="ECO:0007669"/>
    <property type="project" value="UniProtKB-SubCell"/>
</dbReference>
<dbReference type="PANTHER" id="PTHR30008:SF0">
    <property type="entry name" value="EXODEOXYRIBONUCLEASE 7 LARGE SUBUNIT"/>
    <property type="match status" value="1"/>
</dbReference>
<evidence type="ECO:0000259" key="8">
    <source>
        <dbReference type="Pfam" id="PF13742"/>
    </source>
</evidence>
<protein>
    <recommendedName>
        <fullName evidence="5">Exodeoxyribonuclease 7 large subunit</fullName>
        <ecNumber evidence="5">3.1.11.6</ecNumber>
    </recommendedName>
    <alternativeName>
        <fullName evidence="5">Exodeoxyribonuclease VII large subunit</fullName>
        <shortName evidence="5">Exonuclease VII large subunit</shortName>
    </alternativeName>
</protein>
<accession>A0A7R6RBN4</accession>
<evidence type="ECO:0000313" key="10">
    <source>
        <dbReference type="Proteomes" id="UP000463961"/>
    </source>
</evidence>
<proteinExistence type="inferred from homology"/>
<dbReference type="Proteomes" id="UP000463961">
    <property type="component" value="Chromosome"/>
</dbReference>
<reference evidence="10" key="1">
    <citation type="submission" date="2020-01" db="EMBL/GenBank/DDBJ databases">
        <title>Phosphoaccumulans saitamaens gen. nov., sp. nov., a polyphosphate accumulating bacterium isolated from surface river water.</title>
        <authorList>
            <person name="Watanabe K."/>
            <person name="Suda W."/>
        </authorList>
    </citation>
    <scope>NUCLEOTIDE SEQUENCE [LARGE SCALE GENOMIC DNA]</scope>
    <source>
        <strain evidence="10">ICHIAU1</strain>
    </source>
</reference>
<evidence type="ECO:0000256" key="2">
    <source>
        <dbReference type="ARBA" id="ARBA00022722"/>
    </source>
</evidence>
<keyword evidence="2 5" id="KW-0540">Nuclease</keyword>
<dbReference type="Pfam" id="PF02601">
    <property type="entry name" value="Exonuc_VII_L"/>
    <property type="match status" value="1"/>
</dbReference>
<evidence type="ECO:0000256" key="6">
    <source>
        <dbReference type="RuleBase" id="RU004355"/>
    </source>
</evidence>
<dbReference type="GO" id="GO:0006308">
    <property type="term" value="P:DNA catabolic process"/>
    <property type="evidence" value="ECO:0007669"/>
    <property type="project" value="UniProtKB-UniRule"/>
</dbReference>
<evidence type="ECO:0000313" key="9">
    <source>
        <dbReference type="EMBL" id="BBU69778.1"/>
    </source>
</evidence>
<evidence type="ECO:0000256" key="4">
    <source>
        <dbReference type="ARBA" id="ARBA00022839"/>
    </source>
</evidence>
<dbReference type="GO" id="GO:0003676">
    <property type="term" value="F:nucleic acid binding"/>
    <property type="evidence" value="ECO:0007669"/>
    <property type="project" value="InterPro"/>
</dbReference>
<evidence type="ECO:0000259" key="7">
    <source>
        <dbReference type="Pfam" id="PF02601"/>
    </source>
</evidence>
<comment type="similarity">
    <text evidence="5 6">Belongs to the XseA family.</text>
</comment>
<dbReference type="GO" id="GO:0009318">
    <property type="term" value="C:exodeoxyribonuclease VII complex"/>
    <property type="evidence" value="ECO:0007669"/>
    <property type="project" value="UniProtKB-UniRule"/>
</dbReference>
<dbReference type="AlphaFoldDB" id="A0A7R6RBN4"/>
<dbReference type="CDD" id="cd04489">
    <property type="entry name" value="ExoVII_LU_OBF"/>
    <property type="match status" value="1"/>
</dbReference>
<keyword evidence="1 5" id="KW-0963">Cytoplasm</keyword>
<keyword evidence="4 5" id="KW-0269">Exonuclease</keyword>
<dbReference type="GO" id="GO:0008855">
    <property type="term" value="F:exodeoxyribonuclease VII activity"/>
    <property type="evidence" value="ECO:0007669"/>
    <property type="project" value="UniProtKB-UniRule"/>
</dbReference>
<evidence type="ECO:0000256" key="3">
    <source>
        <dbReference type="ARBA" id="ARBA00022801"/>
    </source>
</evidence>
<comment type="subcellular location">
    <subcellularLocation>
        <location evidence="5 6">Cytoplasm</location>
    </subcellularLocation>
</comment>
<feature type="domain" description="OB-fold nucleic acid binding" evidence="8">
    <location>
        <begin position="36"/>
        <end position="128"/>
    </location>
</feature>
<feature type="domain" description="Exonuclease VII large subunit C-terminal" evidence="7">
    <location>
        <begin position="152"/>
        <end position="371"/>
    </location>
</feature>